<feature type="transmembrane region" description="Helical" evidence="18">
    <location>
        <begin position="777"/>
        <end position="799"/>
    </location>
</feature>
<dbReference type="Pfam" id="PF00003">
    <property type="entry name" value="7tm_3"/>
    <property type="match status" value="1"/>
</dbReference>
<evidence type="ECO:0000256" key="11">
    <source>
        <dbReference type="ARBA" id="ARBA00023157"/>
    </source>
</evidence>
<dbReference type="PROSITE" id="PS50259">
    <property type="entry name" value="G_PROTEIN_RECEP_F3_4"/>
    <property type="match status" value="1"/>
</dbReference>
<evidence type="ECO:0000256" key="12">
    <source>
        <dbReference type="ARBA" id="ARBA00023170"/>
    </source>
</evidence>
<dbReference type="AlphaFoldDB" id="A0ABD1K676"/>
<dbReference type="PROSITE" id="PS00981">
    <property type="entry name" value="G_PROTEIN_RECEP_F3_3"/>
    <property type="match status" value="1"/>
</dbReference>
<dbReference type="GO" id="GO:1902533">
    <property type="term" value="P:positive regulation of intracellular signal transduction"/>
    <property type="evidence" value="ECO:0007669"/>
    <property type="project" value="UniProtKB-ARBA"/>
</dbReference>
<evidence type="ECO:0000256" key="17">
    <source>
        <dbReference type="SAM" id="MobiDB-lite"/>
    </source>
</evidence>
<comment type="caution">
    <text evidence="21">The sequence shown here is derived from an EMBL/GenBank/DDBJ whole genome shotgun (WGS) entry which is preliminary data.</text>
</comment>
<keyword evidence="8 18" id="KW-1133">Transmembrane helix</keyword>
<keyword evidence="12" id="KW-0675">Receptor</keyword>
<evidence type="ECO:0000256" key="9">
    <source>
        <dbReference type="ARBA" id="ARBA00023040"/>
    </source>
</evidence>
<feature type="transmembrane region" description="Helical" evidence="18">
    <location>
        <begin position="746"/>
        <end position="765"/>
    </location>
</feature>
<feature type="transmembrane region" description="Helical" evidence="18">
    <location>
        <begin position="805"/>
        <end position="830"/>
    </location>
</feature>
<dbReference type="GO" id="GO:0004930">
    <property type="term" value="F:G protein-coupled receptor activity"/>
    <property type="evidence" value="ECO:0007669"/>
    <property type="project" value="UniProtKB-KW"/>
</dbReference>
<dbReference type="PANTHER" id="PTHR24060">
    <property type="entry name" value="METABOTROPIC GLUTAMATE RECEPTOR"/>
    <property type="match status" value="1"/>
</dbReference>
<reference evidence="21 22" key="1">
    <citation type="submission" date="2024-09" db="EMBL/GenBank/DDBJ databases">
        <title>A chromosome-level genome assembly of Gray's grenadier anchovy, Coilia grayii.</title>
        <authorList>
            <person name="Fu Z."/>
        </authorList>
    </citation>
    <scope>NUCLEOTIDE SEQUENCE [LARGE SCALE GENOMIC DNA]</scope>
    <source>
        <strain evidence="21">G4</strain>
        <tissue evidence="21">Muscle</tissue>
    </source>
</reference>
<dbReference type="InterPro" id="IPR017979">
    <property type="entry name" value="GPCR_3_CS"/>
</dbReference>
<dbReference type="InterPro" id="IPR050726">
    <property type="entry name" value="mGluR"/>
</dbReference>
<dbReference type="InterPro" id="IPR000162">
    <property type="entry name" value="GPCR_3_mtglu_rcpt"/>
</dbReference>
<dbReference type="GO" id="GO:0007206">
    <property type="term" value="P:phospholipase C-activating G protein-coupled glutamate receptor signaling pathway"/>
    <property type="evidence" value="ECO:0007669"/>
    <property type="project" value="UniProtKB-ARBA"/>
</dbReference>
<keyword evidence="3" id="KW-1003">Cell membrane</keyword>
<dbReference type="FunFam" id="3.40.50.2300:FF:000219">
    <property type="entry name" value="Glutamate metabotropic receptor 5"/>
    <property type="match status" value="1"/>
</dbReference>
<dbReference type="Gene3D" id="3.40.50.2300">
    <property type="match status" value="2"/>
</dbReference>
<organism evidence="21 22">
    <name type="scientific">Coilia grayii</name>
    <name type="common">Gray's grenadier anchovy</name>
    <dbReference type="NCBI Taxonomy" id="363190"/>
    <lineage>
        <taxon>Eukaryota</taxon>
        <taxon>Metazoa</taxon>
        <taxon>Chordata</taxon>
        <taxon>Craniata</taxon>
        <taxon>Vertebrata</taxon>
        <taxon>Euteleostomi</taxon>
        <taxon>Actinopterygii</taxon>
        <taxon>Neopterygii</taxon>
        <taxon>Teleostei</taxon>
        <taxon>Clupei</taxon>
        <taxon>Clupeiformes</taxon>
        <taxon>Clupeoidei</taxon>
        <taxon>Engraulidae</taxon>
        <taxon>Coilinae</taxon>
        <taxon>Coilia</taxon>
    </lineage>
</organism>
<dbReference type="CDD" id="cd06374">
    <property type="entry name" value="PBP1_mGluR_groupI"/>
    <property type="match status" value="1"/>
</dbReference>
<comment type="subcellular location">
    <subcellularLocation>
        <location evidence="1">Cell membrane</location>
        <topology evidence="1">Multi-pass membrane protein</topology>
    </subcellularLocation>
</comment>
<feature type="compositionally biased region" description="Low complexity" evidence="17">
    <location>
        <begin position="1199"/>
        <end position="1213"/>
    </location>
</feature>
<feature type="compositionally biased region" description="Basic residues" evidence="17">
    <location>
        <begin position="1026"/>
        <end position="1037"/>
    </location>
</feature>
<keyword evidence="7 19" id="KW-0732">Signal</keyword>
<dbReference type="CDD" id="cd15450">
    <property type="entry name" value="7tmC_mGluR5"/>
    <property type="match status" value="1"/>
</dbReference>
<feature type="region of interest" description="Disordered" evidence="17">
    <location>
        <begin position="1080"/>
        <end position="1101"/>
    </location>
</feature>
<dbReference type="InterPro" id="IPR028082">
    <property type="entry name" value="Peripla_BP_I"/>
</dbReference>
<feature type="region of interest" description="Disordered" evidence="17">
    <location>
        <begin position="1189"/>
        <end position="1240"/>
    </location>
</feature>
<feature type="transmembrane region" description="Helical" evidence="18">
    <location>
        <begin position="587"/>
        <end position="611"/>
    </location>
</feature>
<evidence type="ECO:0000256" key="3">
    <source>
        <dbReference type="ARBA" id="ARBA00022475"/>
    </source>
</evidence>
<sequence length="1240" mass="136527">MQGPSWISLVVLMLAGSSHVQVVSGQANERRVVAYIPGDIIIGALFSVHHQPPADKVHERKCGAVREQYGIQRVEAMMATLDLINANPHILPNVSLGCEIRDSCWHSAVALEQSIEFIRDTLVSADEEESMSRCVGNENVVPISGKKPIVGLIGPGSSSVAIQVQNLLQLFNIPQIAYSATSMDLSDKSLYKYFMRVVPSDAQQARAMVDIVKRYNWTYVSAIHTEGNYGESGMEAFRDMAAKDGICIAHSDKIYSNAGEQSFDRLLEKLRSHLPKAPVVACFCEGMTIRGILMAMRRRRLVGEFLLVGSDGWADRHDVTDGYEKEAAGGITIKLQSAYVTWYDDYYLNLRPDQNLRNPWFPEFWQHRFQCRLKGHPQEKSQYNRTCTEKESLRQQYTQDTKMGFVINAIYAMAYGLHAMQSTLCPHYAGLCSAMRPIDGRKLLDFLMKTNFTGVSGELVLFDENGDSPGRYEIMNFKQLSDDVYDYIHVGSWDSQGLRMDDEEIWINQSAIITSVCSEPCEKAQIKVIRKGEVSCCWTCTACKDNEYVFDEYTCRACQLGHWPTDDLKGCEPIPVHYLRWGDPEPIAAVVFACLGLLATTFVTSVFIRFHDTPVVKSSSRELCFIILAGICLGYLCTFCLIAKPHVAYCYLQRLGIGLSPAMSYSALVTKTNRIARILAGSKKKICTKKPRFMSACAQLVIAFILILLQLAIIVALFIMEPPQVVHDHPSIREVHLICNTSNLGVVAPLGYNGLLILSCTFYAFKTRNVPANFNEAKYIAFTMYTTCIIWLAFVPIYFGSNYKIITMCFSVSLSATVALGCMFAPKVYIMLAKPERNVRSAFTTSTVVRMHVKDGKSSANTRSSSSMANLFRRRRSDNEISSNGKTVTWASNERGYRPNIWKRISIHIKKKEEGNQTAIIKPFSKDCDMLGDAGGKMANPGQQGAQCLPTGSYRPRTPSPLPTISQHASLRARKEEEEEEEAVAAAAAEEEERQDLLVPLPSYLSERPPAQHPAALHQPQQHQLQQHHHHPAPHALRHTPHLQHAGPAPQSSIMDQISCVVHRFTANISELNSMMLPGSSSVPGPSSAASGPATTAGILGGLPSSPSPSFLIQHDLQLPATVTTYAEVVAVSNVNPHALGGAVGIGGSGLVGTGGRVSPARLMGSSSTFRALPPAAAARPPELEELVALQPPSPFRDSSLGSASESSASLASQTAPAEQRSPSYDRLVLRHYSQSSSSL</sequence>
<feature type="transmembrane region" description="Helical" evidence="18">
    <location>
        <begin position="623"/>
        <end position="645"/>
    </location>
</feature>
<feature type="domain" description="G-protein coupled receptors family 3 profile" evidence="20">
    <location>
        <begin position="585"/>
        <end position="847"/>
    </location>
</feature>
<feature type="compositionally biased region" description="Acidic residues" evidence="17">
    <location>
        <begin position="977"/>
        <end position="994"/>
    </location>
</feature>
<evidence type="ECO:0000256" key="14">
    <source>
        <dbReference type="ARBA" id="ARBA00023224"/>
    </source>
</evidence>
<dbReference type="PROSITE" id="PS00980">
    <property type="entry name" value="G_PROTEIN_RECEP_F3_2"/>
    <property type="match status" value="1"/>
</dbReference>
<dbReference type="GO" id="GO:0030425">
    <property type="term" value="C:dendrite"/>
    <property type="evidence" value="ECO:0007669"/>
    <property type="project" value="UniProtKB-ARBA"/>
</dbReference>
<dbReference type="Pfam" id="PF01094">
    <property type="entry name" value="ANF_receptor"/>
    <property type="match status" value="1"/>
</dbReference>
<dbReference type="Proteomes" id="UP001591681">
    <property type="component" value="Unassembled WGS sequence"/>
</dbReference>
<feature type="chain" id="PRO_5044815791" description="Metabotropic glutamate receptor 5" evidence="19">
    <location>
        <begin position="26"/>
        <end position="1240"/>
    </location>
</feature>
<dbReference type="GO" id="GO:0008066">
    <property type="term" value="F:glutamate receptor activity"/>
    <property type="evidence" value="ECO:0007669"/>
    <property type="project" value="UniProtKB-ARBA"/>
</dbReference>
<evidence type="ECO:0000256" key="10">
    <source>
        <dbReference type="ARBA" id="ARBA00023136"/>
    </source>
</evidence>
<feature type="compositionally biased region" description="Polar residues" evidence="17">
    <location>
        <begin position="1214"/>
        <end position="1223"/>
    </location>
</feature>
<dbReference type="EMBL" id="JBHFQA010000008">
    <property type="protein sequence ID" value="KAL2094398.1"/>
    <property type="molecule type" value="Genomic_DNA"/>
</dbReference>
<dbReference type="InterPro" id="IPR017978">
    <property type="entry name" value="GPCR_3_C"/>
</dbReference>
<keyword evidence="22" id="KW-1185">Reference proteome</keyword>
<feature type="region of interest" description="Disordered" evidence="17">
    <location>
        <begin position="935"/>
        <end position="1037"/>
    </location>
</feature>
<evidence type="ECO:0000313" key="21">
    <source>
        <dbReference type="EMBL" id="KAL2094398.1"/>
    </source>
</evidence>
<keyword evidence="4" id="KW-0488">Methylation</keyword>
<evidence type="ECO:0000256" key="1">
    <source>
        <dbReference type="ARBA" id="ARBA00004651"/>
    </source>
</evidence>
<evidence type="ECO:0000259" key="20">
    <source>
        <dbReference type="PROSITE" id="PS50259"/>
    </source>
</evidence>
<dbReference type="PRINTS" id="PR00248">
    <property type="entry name" value="GPCRMGR"/>
</dbReference>
<evidence type="ECO:0000256" key="5">
    <source>
        <dbReference type="ARBA" id="ARBA00022553"/>
    </source>
</evidence>
<evidence type="ECO:0000256" key="18">
    <source>
        <dbReference type="SAM" id="Phobius"/>
    </source>
</evidence>
<feature type="transmembrane region" description="Helical" evidence="18">
    <location>
        <begin position="693"/>
        <end position="720"/>
    </location>
</feature>
<dbReference type="InterPro" id="IPR001828">
    <property type="entry name" value="ANF_lig-bd_rcpt"/>
</dbReference>
<dbReference type="Gene3D" id="2.10.50.30">
    <property type="entry name" value="GPCR, family 3, nine cysteines domain"/>
    <property type="match status" value="1"/>
</dbReference>
<gene>
    <name evidence="21" type="ORF">ACEWY4_009117</name>
</gene>
<keyword evidence="5" id="KW-0597">Phosphoprotein</keyword>
<evidence type="ECO:0000256" key="6">
    <source>
        <dbReference type="ARBA" id="ARBA00022692"/>
    </source>
</evidence>
<dbReference type="Pfam" id="PF10606">
    <property type="entry name" value="GluR_Homer-bdg"/>
    <property type="match status" value="1"/>
</dbReference>
<dbReference type="GO" id="GO:0030296">
    <property type="term" value="F:protein tyrosine kinase activator activity"/>
    <property type="evidence" value="ECO:0007669"/>
    <property type="project" value="UniProtKB-ARBA"/>
</dbReference>
<dbReference type="GO" id="GO:0005886">
    <property type="term" value="C:plasma membrane"/>
    <property type="evidence" value="ECO:0007669"/>
    <property type="project" value="UniProtKB-SubCell"/>
</dbReference>
<keyword evidence="13" id="KW-0325">Glycoprotein</keyword>
<dbReference type="SMART" id="SM01229">
    <property type="entry name" value="GluR_Homer-bdg"/>
    <property type="match status" value="1"/>
</dbReference>
<evidence type="ECO:0000256" key="19">
    <source>
        <dbReference type="SAM" id="SignalP"/>
    </source>
</evidence>
<dbReference type="SUPFAM" id="SSF53822">
    <property type="entry name" value="Periplasmic binding protein-like I"/>
    <property type="match status" value="1"/>
</dbReference>
<dbReference type="PRINTS" id="PR00593">
    <property type="entry name" value="MTABOTROPICR"/>
</dbReference>
<accession>A0ABD1K676</accession>
<dbReference type="InterPro" id="IPR000202">
    <property type="entry name" value="GPCR_3_mGluR5"/>
</dbReference>
<keyword evidence="9" id="KW-0297">G-protein coupled receptor</keyword>
<evidence type="ECO:0000256" key="2">
    <source>
        <dbReference type="ARBA" id="ARBA00007242"/>
    </source>
</evidence>
<evidence type="ECO:0000256" key="13">
    <source>
        <dbReference type="ARBA" id="ARBA00023180"/>
    </source>
</evidence>
<dbReference type="Pfam" id="PF07562">
    <property type="entry name" value="NCD3G"/>
    <property type="match status" value="1"/>
</dbReference>
<dbReference type="FunFam" id="3.40.50.2300:FF:000243">
    <property type="entry name" value="Metabotropic glutamate receptor 5"/>
    <property type="match status" value="1"/>
</dbReference>
<dbReference type="PRINTS" id="PR01055">
    <property type="entry name" value="MTABOTROPC5R"/>
</dbReference>
<evidence type="ECO:0000313" key="22">
    <source>
        <dbReference type="Proteomes" id="UP001591681"/>
    </source>
</evidence>
<feature type="signal peptide" evidence="19">
    <location>
        <begin position="1"/>
        <end position="25"/>
    </location>
</feature>
<evidence type="ECO:0000256" key="7">
    <source>
        <dbReference type="ARBA" id="ARBA00022729"/>
    </source>
</evidence>
<proteinExistence type="inferred from homology"/>
<feature type="compositionally biased region" description="Low complexity" evidence="17">
    <location>
        <begin position="1013"/>
        <end position="1025"/>
    </location>
</feature>
<name>A0ABD1K676_9TELE</name>
<comment type="function">
    <text evidence="15">G-protein coupled receptor for glutamate. Ligand binding causes a conformation change that triggers signaling via guanine nucleotide-binding proteins (G proteins) and modulates the activity of down-stream effectors. Signaling activates a phosphatidylinositol-calcium second messenger system and generates a calcium-activated chloride current. Plays an important role in the regulation of synaptic plasticity and the modulation of the neural network activity.</text>
</comment>
<evidence type="ECO:0000256" key="16">
    <source>
        <dbReference type="ARBA" id="ARBA00070127"/>
    </source>
</evidence>
<evidence type="ECO:0000256" key="15">
    <source>
        <dbReference type="ARBA" id="ARBA00058291"/>
    </source>
</evidence>
<dbReference type="InterPro" id="IPR000337">
    <property type="entry name" value="GPCR_3"/>
</dbReference>
<keyword evidence="10 18" id="KW-0472">Membrane</keyword>
<keyword evidence="14" id="KW-0807">Transducer</keyword>
<dbReference type="PROSITE" id="PS00979">
    <property type="entry name" value="G_PROTEIN_RECEP_F3_1"/>
    <property type="match status" value="1"/>
</dbReference>
<protein>
    <recommendedName>
        <fullName evidence="16">Metabotropic glutamate receptor 5</fullName>
    </recommendedName>
</protein>
<evidence type="ECO:0000256" key="4">
    <source>
        <dbReference type="ARBA" id="ARBA00022481"/>
    </source>
</evidence>
<keyword evidence="11" id="KW-1015">Disulfide bond</keyword>
<dbReference type="FunFam" id="2.10.50.30:FF:000001">
    <property type="entry name" value="metabotropic glutamate receptor 1"/>
    <property type="match status" value="1"/>
</dbReference>
<evidence type="ECO:0000256" key="8">
    <source>
        <dbReference type="ARBA" id="ARBA00022989"/>
    </source>
</evidence>
<comment type="similarity">
    <text evidence="2">Belongs to the G-protein coupled receptor 3 family.</text>
</comment>
<keyword evidence="6 18" id="KW-0812">Transmembrane</keyword>
<dbReference type="InterPro" id="IPR019588">
    <property type="entry name" value="Metabotropic_Glu_rcpt_Homer-bd"/>
</dbReference>
<dbReference type="InterPro" id="IPR011500">
    <property type="entry name" value="GPCR_3_9-Cys_dom"/>
</dbReference>
<dbReference type="InterPro" id="IPR038550">
    <property type="entry name" value="GPCR_3_9-Cys_sf"/>
</dbReference>